<organism evidence="2 3">
    <name type="scientific">Kitasatospora arboriphila</name>
    <dbReference type="NCBI Taxonomy" id="258052"/>
    <lineage>
        <taxon>Bacteria</taxon>
        <taxon>Bacillati</taxon>
        <taxon>Actinomycetota</taxon>
        <taxon>Actinomycetes</taxon>
        <taxon>Kitasatosporales</taxon>
        <taxon>Streptomycetaceae</taxon>
        <taxon>Kitasatospora</taxon>
    </lineage>
</organism>
<accession>A0ABP4DX91</accession>
<gene>
    <name evidence="2" type="ORF">GCM10009663_10070</name>
</gene>
<comment type="caution">
    <text evidence="2">The sequence shown here is derived from an EMBL/GenBank/DDBJ whole genome shotgun (WGS) entry which is preliminary data.</text>
</comment>
<evidence type="ECO:0000313" key="2">
    <source>
        <dbReference type="EMBL" id="GAA1072455.1"/>
    </source>
</evidence>
<reference evidence="3" key="1">
    <citation type="journal article" date="2019" name="Int. J. Syst. Evol. Microbiol.">
        <title>The Global Catalogue of Microorganisms (GCM) 10K type strain sequencing project: providing services to taxonomists for standard genome sequencing and annotation.</title>
        <authorList>
            <consortium name="The Broad Institute Genomics Platform"/>
            <consortium name="The Broad Institute Genome Sequencing Center for Infectious Disease"/>
            <person name="Wu L."/>
            <person name="Ma J."/>
        </authorList>
    </citation>
    <scope>NUCLEOTIDE SEQUENCE [LARGE SCALE GENOMIC DNA]</scope>
    <source>
        <strain evidence="3">JCM 13002</strain>
    </source>
</reference>
<keyword evidence="3" id="KW-1185">Reference proteome</keyword>
<feature type="compositionally biased region" description="Low complexity" evidence="1">
    <location>
        <begin position="51"/>
        <end position="74"/>
    </location>
</feature>
<sequence>MPDSDPQDSLAARRRERGLRRVGAVTAALLTTAAAGTAGAGAEYRALLPGATAAPATSPDSGTPGTTGTTNPRSALQPPSRAPAPVAPHSRAPSATTGAS</sequence>
<dbReference type="Proteomes" id="UP001499987">
    <property type="component" value="Unassembled WGS sequence"/>
</dbReference>
<evidence type="ECO:0000256" key="1">
    <source>
        <dbReference type="SAM" id="MobiDB-lite"/>
    </source>
</evidence>
<dbReference type="RefSeq" id="WP_344622253.1">
    <property type="nucleotide sequence ID" value="NZ_BAAALD010000006.1"/>
</dbReference>
<feature type="region of interest" description="Disordered" evidence="1">
    <location>
        <begin position="1"/>
        <end position="20"/>
    </location>
</feature>
<feature type="region of interest" description="Disordered" evidence="1">
    <location>
        <begin position="51"/>
        <end position="100"/>
    </location>
</feature>
<dbReference type="EMBL" id="BAAALD010000006">
    <property type="protein sequence ID" value="GAA1072455.1"/>
    <property type="molecule type" value="Genomic_DNA"/>
</dbReference>
<evidence type="ECO:0000313" key="3">
    <source>
        <dbReference type="Proteomes" id="UP001499987"/>
    </source>
</evidence>
<protein>
    <submittedName>
        <fullName evidence="2">Uncharacterized protein</fullName>
    </submittedName>
</protein>
<proteinExistence type="predicted"/>
<name>A0ABP4DX91_9ACTN</name>